<accession>E0S3N1</accession>
<dbReference type="Proteomes" id="UP000001299">
    <property type="component" value="Plasmid pCY360"/>
</dbReference>
<dbReference type="RefSeq" id="WP_013282663.1">
    <property type="nucleotide sequence ID" value="NC_014389.1"/>
</dbReference>
<keyword evidence="1" id="KW-0472">Membrane</keyword>
<dbReference type="KEGG" id="bpb:bpr_II073"/>
<keyword evidence="3" id="KW-1185">Reference proteome</keyword>
<evidence type="ECO:0000313" key="3">
    <source>
        <dbReference type="Proteomes" id="UP000001299"/>
    </source>
</evidence>
<reference evidence="2 3" key="1">
    <citation type="journal article" date="2010" name="PLoS ONE">
        <title>The glycobiome of the rumen bacterium Butyrivibrio proteoclasticus B316(T) highlights adaptation to a polysaccharide-rich environment.</title>
        <authorList>
            <person name="Kelly W.J."/>
            <person name="Leahy S.C."/>
            <person name="Altermann E."/>
            <person name="Yeoman C.J."/>
            <person name="Dunne J.C."/>
            <person name="Kong Z."/>
            <person name="Pacheco D.M."/>
            <person name="Li D."/>
            <person name="Noel S.J."/>
            <person name="Moon C.D."/>
            <person name="Cookson A.L."/>
            <person name="Attwood G.T."/>
        </authorList>
    </citation>
    <scope>NUCLEOTIDE SEQUENCE [LARGE SCALE GENOMIC DNA]</scope>
    <source>
        <strain evidence="3">ATCC 51982 / DSM 14932 / B316</strain>
        <plasmid evidence="3">Plasmid pCY360</plasmid>
    </source>
</reference>
<keyword evidence="1" id="KW-1133">Transmembrane helix</keyword>
<organism evidence="2 3">
    <name type="scientific">Butyrivibrio proteoclasticus (strain ATCC 51982 / DSM 14932 / B316)</name>
    <name type="common">Clostridium proteoclasticum</name>
    <dbReference type="NCBI Taxonomy" id="515622"/>
    <lineage>
        <taxon>Bacteria</taxon>
        <taxon>Bacillati</taxon>
        <taxon>Bacillota</taxon>
        <taxon>Clostridia</taxon>
        <taxon>Lachnospirales</taxon>
        <taxon>Lachnospiraceae</taxon>
        <taxon>Butyrivibrio</taxon>
    </lineage>
</organism>
<feature type="transmembrane region" description="Helical" evidence="1">
    <location>
        <begin position="21"/>
        <end position="37"/>
    </location>
</feature>
<name>E0S3N1_BUTPB</name>
<keyword evidence="2" id="KW-0614">Plasmid</keyword>
<evidence type="ECO:0000313" key="2">
    <source>
        <dbReference type="EMBL" id="ADL36013.1"/>
    </source>
</evidence>
<dbReference type="AlphaFoldDB" id="E0S3N1"/>
<feature type="transmembrane region" description="Helical" evidence="1">
    <location>
        <begin position="43"/>
        <end position="61"/>
    </location>
</feature>
<keyword evidence="1" id="KW-0812">Transmembrane</keyword>
<sequence>MANPFDKFYTWVFTKNIKVEMYLLIIIVPVTLLGFWFEQARSVSEVLCVIAWIYLIGKWIYKIKT</sequence>
<evidence type="ECO:0000256" key="1">
    <source>
        <dbReference type="SAM" id="Phobius"/>
    </source>
</evidence>
<dbReference type="HOGENOM" id="CLU_2841476_0_0_9"/>
<gene>
    <name evidence="2" type="ordered locus">bpr_II073</name>
</gene>
<dbReference type="EMBL" id="CP001812">
    <property type="protein sequence ID" value="ADL36013.1"/>
    <property type="molecule type" value="Genomic_DNA"/>
</dbReference>
<geneLocation type="plasmid" evidence="2 3">
    <name>pCY360</name>
</geneLocation>
<protein>
    <submittedName>
        <fullName evidence="2">Uncharacterized protein</fullName>
    </submittedName>
</protein>
<proteinExistence type="predicted"/>